<reference evidence="2" key="1">
    <citation type="journal article" date="2019" name="Nat. Commun.">
        <title>The genome of broomcorn millet.</title>
        <authorList>
            <person name="Zou C."/>
            <person name="Miki D."/>
            <person name="Li D."/>
            <person name="Tang Q."/>
            <person name="Xiao L."/>
            <person name="Rajput S."/>
            <person name="Deng P."/>
            <person name="Jia W."/>
            <person name="Huang R."/>
            <person name="Zhang M."/>
            <person name="Sun Y."/>
            <person name="Hu J."/>
            <person name="Fu X."/>
            <person name="Schnable P.S."/>
            <person name="Li F."/>
            <person name="Zhang H."/>
            <person name="Feng B."/>
            <person name="Zhu X."/>
            <person name="Liu R."/>
            <person name="Schnable J.C."/>
            <person name="Zhu J.-K."/>
            <person name="Zhang H."/>
        </authorList>
    </citation>
    <scope>NUCLEOTIDE SEQUENCE [LARGE SCALE GENOMIC DNA]</scope>
</reference>
<accession>A0A3L6T7A4</accession>
<proteinExistence type="predicted"/>
<evidence type="ECO:0000313" key="1">
    <source>
        <dbReference type="EMBL" id="RLN33243.1"/>
    </source>
</evidence>
<name>A0A3L6T7A4_PANMI</name>
<organism evidence="1 2">
    <name type="scientific">Panicum miliaceum</name>
    <name type="common">Proso millet</name>
    <name type="synonym">Broomcorn millet</name>
    <dbReference type="NCBI Taxonomy" id="4540"/>
    <lineage>
        <taxon>Eukaryota</taxon>
        <taxon>Viridiplantae</taxon>
        <taxon>Streptophyta</taxon>
        <taxon>Embryophyta</taxon>
        <taxon>Tracheophyta</taxon>
        <taxon>Spermatophyta</taxon>
        <taxon>Magnoliopsida</taxon>
        <taxon>Liliopsida</taxon>
        <taxon>Poales</taxon>
        <taxon>Poaceae</taxon>
        <taxon>PACMAD clade</taxon>
        <taxon>Panicoideae</taxon>
        <taxon>Panicodae</taxon>
        <taxon>Paniceae</taxon>
        <taxon>Panicinae</taxon>
        <taxon>Panicum</taxon>
        <taxon>Panicum sect. Panicum</taxon>
    </lineage>
</organism>
<dbReference type="PANTHER" id="PTHR33186:SF15">
    <property type="entry name" value="OS06G0249850 PROTEIN"/>
    <property type="match status" value="1"/>
</dbReference>
<dbReference type="EMBL" id="PQIB02000002">
    <property type="protein sequence ID" value="RLN33243.1"/>
    <property type="molecule type" value="Genomic_DNA"/>
</dbReference>
<dbReference type="Proteomes" id="UP000275267">
    <property type="component" value="Unassembled WGS sequence"/>
</dbReference>
<dbReference type="AlphaFoldDB" id="A0A3L6T7A4"/>
<sequence>MRVHLYLSEAAAWSPPMYGPQSPVHGVETLPTVLVGNALYFLIDATQSILEYDLATMNMSVIPLPSEHFVDFAVLTTMEDGQLGFARIVGSRLLLWSMKWVLRDMLDGPKSESLSSRHCFLLMPSLSQMIMLALHMALGSFLCPWKTGSPSSALI</sequence>
<keyword evidence="2" id="KW-1185">Reference proteome</keyword>
<comment type="caution">
    <text evidence="1">The sequence shown here is derived from an EMBL/GenBank/DDBJ whole genome shotgun (WGS) entry which is preliminary data.</text>
</comment>
<dbReference type="PANTHER" id="PTHR33186">
    <property type="entry name" value="OS10G0136150 PROTEIN-RELATED"/>
    <property type="match status" value="1"/>
</dbReference>
<gene>
    <name evidence="1" type="ORF">C2845_PM03G22760</name>
</gene>
<protein>
    <submittedName>
        <fullName evidence="1">Uncharacterized protein</fullName>
    </submittedName>
</protein>
<evidence type="ECO:0000313" key="2">
    <source>
        <dbReference type="Proteomes" id="UP000275267"/>
    </source>
</evidence>